<protein>
    <submittedName>
        <fullName evidence="1">Uncharacterized protein</fullName>
    </submittedName>
</protein>
<accession>A0A165XRQ1</accession>
<evidence type="ECO:0000313" key="2">
    <source>
        <dbReference type="Proteomes" id="UP000076798"/>
    </source>
</evidence>
<dbReference type="AlphaFoldDB" id="A0A165XRQ1"/>
<proteinExistence type="predicted"/>
<keyword evidence="2" id="KW-1185">Reference proteome</keyword>
<reference evidence="1 2" key="1">
    <citation type="journal article" date="2016" name="Mol. Biol. Evol.">
        <title>Comparative Genomics of Early-Diverging Mushroom-Forming Fungi Provides Insights into the Origins of Lignocellulose Decay Capabilities.</title>
        <authorList>
            <person name="Nagy L.G."/>
            <person name="Riley R."/>
            <person name="Tritt A."/>
            <person name="Adam C."/>
            <person name="Daum C."/>
            <person name="Floudas D."/>
            <person name="Sun H."/>
            <person name="Yadav J.S."/>
            <person name="Pangilinan J."/>
            <person name="Larsson K.H."/>
            <person name="Matsuura K."/>
            <person name="Barry K."/>
            <person name="Labutti K."/>
            <person name="Kuo R."/>
            <person name="Ohm R.A."/>
            <person name="Bhattacharya S.S."/>
            <person name="Shirouzu T."/>
            <person name="Yoshinaga Y."/>
            <person name="Martin F.M."/>
            <person name="Grigoriev I.V."/>
            <person name="Hibbett D.S."/>
        </authorList>
    </citation>
    <scope>NUCLEOTIDE SEQUENCE [LARGE SCALE GENOMIC DNA]</scope>
    <source>
        <strain evidence="1 2">HHB10207 ss-3</strain>
    </source>
</reference>
<dbReference type="EMBL" id="KV428329">
    <property type="protein sequence ID" value="KZT32474.1"/>
    <property type="molecule type" value="Genomic_DNA"/>
</dbReference>
<evidence type="ECO:0000313" key="1">
    <source>
        <dbReference type="EMBL" id="KZT32474.1"/>
    </source>
</evidence>
<dbReference type="Proteomes" id="UP000076798">
    <property type="component" value="Unassembled WGS sequence"/>
</dbReference>
<gene>
    <name evidence="1" type="ORF">SISSUDRAFT_1066903</name>
</gene>
<sequence length="164" mass="18125">MDSSSSLFIELNIVIVLYMSDSEGSDTFSEEEVNHCPMIRWPGDQGGLVLKFTALTDDVGLLSVNGGEEGLLEVLVCTANFRSIQFITDYTIHSADDAYIVRLSEKPHLQKYFFSYASDGGAGFRSFRLIARKGFGPRSANPPNARVIRDAITGFDLVYEIDTP</sequence>
<name>A0A165XRQ1_9AGAM</name>
<organism evidence="1 2">
    <name type="scientific">Sistotremastrum suecicum HHB10207 ss-3</name>
    <dbReference type="NCBI Taxonomy" id="1314776"/>
    <lineage>
        <taxon>Eukaryota</taxon>
        <taxon>Fungi</taxon>
        <taxon>Dikarya</taxon>
        <taxon>Basidiomycota</taxon>
        <taxon>Agaricomycotina</taxon>
        <taxon>Agaricomycetes</taxon>
        <taxon>Sistotremastrales</taxon>
        <taxon>Sistotremastraceae</taxon>
        <taxon>Sistotremastrum</taxon>
    </lineage>
</organism>